<accession>A0A2A3Z935</accession>
<evidence type="ECO:0000313" key="2">
    <source>
        <dbReference type="EMBL" id="PCC48096.1"/>
    </source>
</evidence>
<feature type="compositionally biased region" description="Basic and acidic residues" evidence="1">
    <location>
        <begin position="7"/>
        <end position="22"/>
    </location>
</feature>
<evidence type="ECO:0000313" key="4">
    <source>
        <dbReference type="EMBL" id="TGD37693.1"/>
    </source>
</evidence>
<protein>
    <submittedName>
        <fullName evidence="3">Uncharacterized protein</fullName>
    </submittedName>
</protein>
<feature type="compositionally biased region" description="Basic and acidic residues" evidence="1">
    <location>
        <begin position="63"/>
        <end position="76"/>
    </location>
</feature>
<organism evidence="3 6">
    <name type="scientific">Brevibacterium aurantiacum</name>
    <dbReference type="NCBI Taxonomy" id="273384"/>
    <lineage>
        <taxon>Bacteria</taxon>
        <taxon>Bacillati</taxon>
        <taxon>Actinomycetota</taxon>
        <taxon>Actinomycetes</taxon>
        <taxon>Micrococcales</taxon>
        <taxon>Brevibacteriaceae</taxon>
        <taxon>Brevibacterium</taxon>
    </lineage>
</organism>
<name>A0A2H1IA90_BREAU</name>
<reference evidence="3 6" key="2">
    <citation type="submission" date="2017-03" db="EMBL/GenBank/DDBJ databases">
        <authorList>
            <person name="Afonso C.L."/>
            <person name="Miller P.J."/>
            <person name="Scott M.A."/>
            <person name="Spackman E."/>
            <person name="Goraichik I."/>
            <person name="Dimitrov K.M."/>
            <person name="Suarez D.L."/>
            <person name="Swayne D.E."/>
        </authorList>
    </citation>
    <scope>NUCLEOTIDE SEQUENCE [LARGE SCALE GENOMIC DNA]</scope>
    <source>
        <strain evidence="3">6</strain>
        <strain evidence="6">6(3)</strain>
    </source>
</reference>
<reference evidence="2 5" key="1">
    <citation type="journal article" date="2017" name="Elife">
        <title>Extensive horizontal gene transfer in cheese-associated bacteria.</title>
        <authorList>
            <person name="Bonham K.S."/>
            <person name="Wolfe B.E."/>
            <person name="Dutton R.J."/>
        </authorList>
    </citation>
    <scope>NUCLEOTIDE SEQUENCE [LARGE SCALE GENOMIC DNA]</scope>
    <source>
        <strain evidence="2 5">947_7</strain>
    </source>
</reference>
<reference evidence="4 7" key="3">
    <citation type="submission" date="2018-10" db="EMBL/GenBank/DDBJ databases">
        <title>Brevibacterium genomes from Austrain hard cheese rinds.</title>
        <authorList>
            <person name="Anast J.M."/>
            <person name="Dzieciol M."/>
            <person name="Schultz D.L."/>
            <person name="Mann E."/>
            <person name="Wagner M."/>
            <person name="Schmitz-Esser S."/>
        </authorList>
    </citation>
    <scope>NUCLEOTIDE SEQUENCE [LARGE SCALE GENOMIC DNA]</scope>
    <source>
        <strain evidence="4 7">L261</strain>
    </source>
</reference>
<dbReference type="Proteomes" id="UP000234327">
    <property type="component" value="Unassembled WGS sequence"/>
</dbReference>
<dbReference type="Proteomes" id="UP000297736">
    <property type="component" value="Unassembled WGS sequence"/>
</dbReference>
<evidence type="ECO:0000313" key="7">
    <source>
        <dbReference type="Proteomes" id="UP000297736"/>
    </source>
</evidence>
<feature type="region of interest" description="Disordered" evidence="1">
    <location>
        <begin position="1"/>
        <end position="82"/>
    </location>
</feature>
<dbReference type="RefSeq" id="WP_096161630.1">
    <property type="nucleotide sequence ID" value="NZ_FXYZ01000003.1"/>
</dbReference>
<accession>A0A2H1IA90</accession>
<proteinExistence type="predicted"/>
<evidence type="ECO:0000313" key="6">
    <source>
        <dbReference type="Proteomes" id="UP000234327"/>
    </source>
</evidence>
<dbReference type="EMBL" id="FXYZ01000003">
    <property type="protein sequence ID" value="SMX72105.1"/>
    <property type="molecule type" value="Genomic_DNA"/>
</dbReference>
<dbReference type="EMBL" id="NRGP01000003">
    <property type="protein sequence ID" value="PCC48096.1"/>
    <property type="molecule type" value="Genomic_DNA"/>
</dbReference>
<evidence type="ECO:0000256" key="1">
    <source>
        <dbReference type="SAM" id="MobiDB-lite"/>
    </source>
</evidence>
<evidence type="ECO:0000313" key="5">
    <source>
        <dbReference type="Proteomes" id="UP000217564"/>
    </source>
</evidence>
<evidence type="ECO:0000313" key="3">
    <source>
        <dbReference type="EMBL" id="SMX72105.1"/>
    </source>
</evidence>
<dbReference type="AlphaFoldDB" id="A0A2H1IA90"/>
<sequence length="82" mass="8874">MNNDQDQQNKTEKINEKLEEVGSKAVGPNVSYGATPGYVEEHREDEAQAAAEGEGVKLYRNPDGSHEAVDESKVDPEAGSND</sequence>
<dbReference type="Proteomes" id="UP000217564">
    <property type="component" value="Unassembled WGS sequence"/>
</dbReference>
<gene>
    <name evidence="3" type="ORF">BAURA63_01003</name>
    <name evidence="2" type="ORF">CIK64_02390</name>
    <name evidence="4" type="ORF">EB834_14040</name>
</gene>
<dbReference type="EMBL" id="RHFF01000014">
    <property type="protein sequence ID" value="TGD37693.1"/>
    <property type="molecule type" value="Genomic_DNA"/>
</dbReference>